<dbReference type="SUPFAM" id="SSF54236">
    <property type="entry name" value="Ubiquitin-like"/>
    <property type="match status" value="1"/>
</dbReference>
<dbReference type="EMBL" id="MCFI01000027">
    <property type="protein sequence ID" value="ORY75080.1"/>
    <property type="molecule type" value="Genomic_DNA"/>
</dbReference>
<dbReference type="InterPro" id="IPR000938">
    <property type="entry name" value="CAP-Gly_domain"/>
</dbReference>
<dbReference type="InterPro" id="IPR036859">
    <property type="entry name" value="CAP-Gly_dom_sf"/>
</dbReference>
<comment type="similarity">
    <text evidence="4">Belongs to the TBCB family.</text>
</comment>
<dbReference type="GO" id="GO:0031122">
    <property type="term" value="P:cytoplasmic microtubule organization"/>
    <property type="evidence" value="ECO:0007669"/>
    <property type="project" value="TreeGrafter"/>
</dbReference>
<dbReference type="PANTHER" id="PTHR18916">
    <property type="entry name" value="DYNACTIN 1-RELATED MICROTUBULE-BINDING"/>
    <property type="match status" value="1"/>
</dbReference>
<evidence type="ECO:0000313" key="6">
    <source>
        <dbReference type="EMBL" id="ORY75080.1"/>
    </source>
</evidence>
<dbReference type="InterPro" id="IPR029071">
    <property type="entry name" value="Ubiquitin-like_domsf"/>
</dbReference>
<dbReference type="PROSITE" id="PS50245">
    <property type="entry name" value="CAP_GLY_2"/>
    <property type="match status" value="1"/>
</dbReference>
<dbReference type="Proteomes" id="UP000193685">
    <property type="component" value="Unassembled WGS sequence"/>
</dbReference>
<dbReference type="PROSITE" id="PS00845">
    <property type="entry name" value="CAP_GLY_1"/>
    <property type="match status" value="1"/>
</dbReference>
<dbReference type="GeneID" id="63788708"/>
<dbReference type="GO" id="GO:0005938">
    <property type="term" value="C:cell cortex"/>
    <property type="evidence" value="ECO:0007669"/>
    <property type="project" value="TreeGrafter"/>
</dbReference>
<keyword evidence="7" id="KW-1185">Reference proteome</keyword>
<evidence type="ECO:0000256" key="2">
    <source>
        <dbReference type="ARBA" id="ARBA00022490"/>
    </source>
</evidence>
<comment type="subcellular location">
    <subcellularLocation>
        <location evidence="1">Cytoplasm</location>
    </subcellularLocation>
</comment>
<feature type="domain" description="CAP-Gly" evidence="5">
    <location>
        <begin position="171"/>
        <end position="206"/>
    </location>
</feature>
<sequence>MADIAVFVESPDTSSERRISPGWTIATLKQKLWPIVGIPPSSQIIANAADDDLVSTLGLQPLSVLKIGDARPPGMRENYTDDSKVDKFEMPLEQYEQRDDTVLAYKKRHGIGRFDPDADSKAQDKEAQEEAELARLQQSHPIGSRCQVEGESTRRGSIQYVGRVPEIPAGGIWIGIAYDEPVGKHDGTIQGKRYFDSGPSCGSFLRPGKVIAGDFPPLDDGLMSDDEM</sequence>
<evidence type="ECO:0000313" key="7">
    <source>
        <dbReference type="Proteomes" id="UP000193685"/>
    </source>
</evidence>
<dbReference type="GO" id="GO:0005634">
    <property type="term" value="C:nucleus"/>
    <property type="evidence" value="ECO:0007669"/>
    <property type="project" value="TreeGrafter"/>
</dbReference>
<evidence type="ECO:0000256" key="1">
    <source>
        <dbReference type="ARBA" id="ARBA00004496"/>
    </source>
</evidence>
<reference evidence="6 7" key="1">
    <citation type="submission" date="2016-07" db="EMBL/GenBank/DDBJ databases">
        <title>Pervasive Adenine N6-methylation of Active Genes in Fungi.</title>
        <authorList>
            <consortium name="DOE Joint Genome Institute"/>
            <person name="Mondo S.J."/>
            <person name="Dannebaum R.O."/>
            <person name="Kuo R.C."/>
            <person name="Labutti K."/>
            <person name="Haridas S."/>
            <person name="Kuo A."/>
            <person name="Salamov A."/>
            <person name="Ahrendt S.R."/>
            <person name="Lipzen A."/>
            <person name="Sullivan W."/>
            <person name="Andreopoulos W.B."/>
            <person name="Clum A."/>
            <person name="Lindquist E."/>
            <person name="Daum C."/>
            <person name="Ramamoorthy G.K."/>
            <person name="Gryganskyi A."/>
            <person name="Culley D."/>
            <person name="Magnuson J.K."/>
            <person name="James T.Y."/>
            <person name="O'Malley M.A."/>
            <person name="Stajich J.E."/>
            <person name="Spatafora J.W."/>
            <person name="Visel A."/>
            <person name="Grigoriev I.V."/>
        </authorList>
    </citation>
    <scope>NUCLEOTIDE SEQUENCE [LARGE SCALE GENOMIC DNA]</scope>
    <source>
        <strain evidence="6 7">12-1054</strain>
    </source>
</reference>
<dbReference type="OMA" id="DQYEQRT"/>
<dbReference type="Pfam" id="PF01302">
    <property type="entry name" value="CAP_GLY"/>
    <property type="match status" value="1"/>
</dbReference>
<dbReference type="Gene3D" id="3.10.20.90">
    <property type="entry name" value="Phosphatidylinositol 3-kinase Catalytic Subunit, Chain A, domain 1"/>
    <property type="match status" value="1"/>
</dbReference>
<comment type="caution">
    <text evidence="6">The sequence shown here is derived from an EMBL/GenBank/DDBJ whole genome shotgun (WGS) entry which is preliminary data.</text>
</comment>
<dbReference type="SMART" id="SM01052">
    <property type="entry name" value="CAP_GLY"/>
    <property type="match status" value="1"/>
</dbReference>
<evidence type="ECO:0000256" key="3">
    <source>
        <dbReference type="ARBA" id="ARBA00023186"/>
    </source>
</evidence>
<gene>
    <name evidence="6" type="ORF">BCR37DRAFT_406652</name>
</gene>
<organism evidence="6 7">
    <name type="scientific">Protomyces lactucae-debilis</name>
    <dbReference type="NCBI Taxonomy" id="2754530"/>
    <lineage>
        <taxon>Eukaryota</taxon>
        <taxon>Fungi</taxon>
        <taxon>Dikarya</taxon>
        <taxon>Ascomycota</taxon>
        <taxon>Taphrinomycotina</taxon>
        <taxon>Taphrinomycetes</taxon>
        <taxon>Taphrinales</taxon>
        <taxon>Protomycetaceae</taxon>
        <taxon>Protomyces</taxon>
    </lineage>
</organism>
<dbReference type="PANTHER" id="PTHR18916:SF85">
    <property type="entry name" value="TUBULIN-FOLDING COFACTOR B"/>
    <property type="match status" value="1"/>
</dbReference>
<name>A0A1Y2EU39_PROLT</name>
<dbReference type="Pfam" id="PF14560">
    <property type="entry name" value="Ubiquitin_2"/>
    <property type="match status" value="1"/>
</dbReference>
<dbReference type="InterPro" id="IPR000626">
    <property type="entry name" value="Ubiquitin-like_dom"/>
</dbReference>
<dbReference type="GO" id="GO:0051010">
    <property type="term" value="F:microtubule plus-end binding"/>
    <property type="evidence" value="ECO:0007669"/>
    <property type="project" value="TreeGrafter"/>
</dbReference>
<dbReference type="SUPFAM" id="SSF74924">
    <property type="entry name" value="Cap-Gly domain"/>
    <property type="match status" value="1"/>
</dbReference>
<evidence type="ECO:0000259" key="5">
    <source>
        <dbReference type="PROSITE" id="PS50245"/>
    </source>
</evidence>
<keyword evidence="2" id="KW-0963">Cytoplasm</keyword>
<protein>
    <submittedName>
        <fullName evidence="6">CAP Gly-rich domain-containing protein</fullName>
    </submittedName>
</protein>
<accession>A0A1Y2EU39</accession>
<evidence type="ECO:0000256" key="4">
    <source>
        <dbReference type="ARBA" id="ARBA00025779"/>
    </source>
</evidence>
<dbReference type="RefSeq" id="XP_040722192.1">
    <property type="nucleotide sequence ID" value="XM_040872109.1"/>
</dbReference>
<keyword evidence="3" id="KW-0143">Chaperone</keyword>
<proteinExistence type="inferred from homology"/>
<dbReference type="AlphaFoldDB" id="A0A1Y2EU39"/>
<dbReference type="STRING" id="56484.A0A1Y2EU39"/>
<dbReference type="GO" id="GO:0035371">
    <property type="term" value="C:microtubule plus-end"/>
    <property type="evidence" value="ECO:0007669"/>
    <property type="project" value="TreeGrafter"/>
</dbReference>
<dbReference type="Gene3D" id="2.30.30.190">
    <property type="entry name" value="CAP Gly-rich-like domain"/>
    <property type="match status" value="1"/>
</dbReference>
<dbReference type="OrthoDB" id="5295208at2759"/>